<dbReference type="AlphaFoldDB" id="A0A084AKD6"/>
<proteinExistence type="predicted"/>
<keyword evidence="3" id="KW-1185">Reference proteome</keyword>
<evidence type="ECO:0000313" key="3">
    <source>
        <dbReference type="Proteomes" id="UP000028045"/>
    </source>
</evidence>
<name>A0A084AKD6_STACB</name>
<accession>A0A084AKD6</accession>
<feature type="region of interest" description="Disordered" evidence="1">
    <location>
        <begin position="148"/>
        <end position="184"/>
    </location>
</feature>
<feature type="compositionally biased region" description="Polar residues" evidence="1">
    <location>
        <begin position="106"/>
        <end position="119"/>
    </location>
</feature>
<feature type="region of interest" description="Disordered" evidence="1">
    <location>
        <begin position="1"/>
        <end position="50"/>
    </location>
</feature>
<dbReference type="Proteomes" id="UP000028045">
    <property type="component" value="Unassembled WGS sequence"/>
</dbReference>
<feature type="compositionally biased region" description="Basic and acidic residues" evidence="1">
    <location>
        <begin position="1"/>
        <end position="11"/>
    </location>
</feature>
<reference evidence="2 3" key="1">
    <citation type="journal article" date="2014" name="BMC Genomics">
        <title>Comparative genome sequencing reveals chemotype-specific gene clusters in the toxigenic black mold Stachybotrys.</title>
        <authorList>
            <person name="Semeiks J."/>
            <person name="Borek D."/>
            <person name="Otwinowski Z."/>
            <person name="Grishin N.V."/>
        </authorList>
    </citation>
    <scope>NUCLEOTIDE SEQUENCE [LARGE SCALE GENOMIC DNA]</scope>
    <source>
        <strain evidence="3">CBS 109288 / IBT 7711</strain>
    </source>
</reference>
<feature type="compositionally biased region" description="Acidic residues" evidence="1">
    <location>
        <begin position="37"/>
        <end position="50"/>
    </location>
</feature>
<dbReference type="EMBL" id="KL648688">
    <property type="protein sequence ID" value="KEY65765.1"/>
    <property type="molecule type" value="Genomic_DNA"/>
</dbReference>
<feature type="compositionally biased region" description="Low complexity" evidence="1">
    <location>
        <begin position="154"/>
        <end position="168"/>
    </location>
</feature>
<dbReference type="OrthoDB" id="10463795at2759"/>
<organism evidence="2 3">
    <name type="scientific">Stachybotrys chartarum (strain CBS 109288 / IBT 7711)</name>
    <name type="common">Toxic black mold</name>
    <name type="synonym">Stilbospora chartarum</name>
    <dbReference type="NCBI Taxonomy" id="1280523"/>
    <lineage>
        <taxon>Eukaryota</taxon>
        <taxon>Fungi</taxon>
        <taxon>Dikarya</taxon>
        <taxon>Ascomycota</taxon>
        <taxon>Pezizomycotina</taxon>
        <taxon>Sordariomycetes</taxon>
        <taxon>Hypocreomycetidae</taxon>
        <taxon>Hypocreales</taxon>
        <taxon>Stachybotryaceae</taxon>
        <taxon>Stachybotrys</taxon>
    </lineage>
</organism>
<sequence length="335" mass="37214">MESMPWEREPLEGGGCKYHVFPEEPQTSYPGGAYSDEWMDSGEEASDQEDQCILGNEDDAHQWGRSSVAPLPSTTSPQGLFSSASGITELFSEEEPLVESIVKDLSSGQASLSNQPSSQHAHEDPALHGKKKPSTAIDVLEAAKNIRDERARSTSHSASSSSVLVGSRVAEDQDAGQGTSAAQEQLSIEQRADKDAPDTMPGQSAALSETIRDDAYEDLVQHVRECQKMCSLISQSCERTIQRAQQHKEKRKRAAEREAEDMRMPKRLKALESKLDMIMADNRKPGLLRRIQPIRWSTRLCVRTWRVTRGVIFITRLASVIRGAKSIVLRDKRRA</sequence>
<evidence type="ECO:0000313" key="2">
    <source>
        <dbReference type="EMBL" id="KEY65765.1"/>
    </source>
</evidence>
<protein>
    <submittedName>
        <fullName evidence="2">Uncharacterized protein</fullName>
    </submittedName>
</protein>
<dbReference type="HOGENOM" id="CLU_829423_0_0_1"/>
<gene>
    <name evidence="2" type="ORF">S7711_10967</name>
</gene>
<evidence type="ECO:0000256" key="1">
    <source>
        <dbReference type="SAM" id="MobiDB-lite"/>
    </source>
</evidence>
<feature type="region of interest" description="Disordered" evidence="1">
    <location>
        <begin position="103"/>
        <end position="135"/>
    </location>
</feature>